<dbReference type="GO" id="GO:0016887">
    <property type="term" value="F:ATP hydrolysis activity"/>
    <property type="evidence" value="ECO:0007669"/>
    <property type="project" value="InterPro"/>
</dbReference>
<dbReference type="OrthoDB" id="5297432at2"/>
<feature type="domain" description="AAA+ ATPase" evidence="1">
    <location>
        <begin position="116"/>
        <end position="264"/>
    </location>
</feature>
<protein>
    <recommendedName>
        <fullName evidence="1">AAA+ ATPase domain-containing protein</fullName>
    </recommendedName>
</protein>
<dbReference type="GO" id="GO:0006515">
    <property type="term" value="P:protein quality control for misfolded or incompletely synthesized proteins"/>
    <property type="evidence" value="ECO:0007669"/>
    <property type="project" value="TreeGrafter"/>
</dbReference>
<accession>A0A2S6NBJ4</accession>
<dbReference type="Gene3D" id="3.40.50.300">
    <property type="entry name" value="P-loop containing nucleotide triphosphate hydrolases"/>
    <property type="match status" value="1"/>
</dbReference>
<sequence length="351" mass="37922">MNPAKRPSKITKTATRIRPTVTLYDENELSALIRAAETAAGSTEFGAAASEEAKRLAHLKDIATSFIGPERSLLVGDDGMIGDLQRLGEAAPNLGPLVKLFIREAMSSRRTGSPMTMPPLLLLGPPGVGKTYVAKRLAIAIGTAFVPIEMTMLDDVGDIGGHTMSWKAARPGVIARTLLDEPWACPIIVLDEIEKAPRYAHSERPLDLFHVLFEAESARRFRDGYLRLTMRADHIFFVATANSIENIPPAVLDRCLVVTIDRPSLAEGRAIAEGLFRNFAAARPGIAGHPTRAILDVLARHSPRHVRRILHVAAGYAAARDATALNVIDLEAAEAMVGAGAEPEPRRIGFI</sequence>
<gene>
    <name evidence="2" type="ORF">CCR94_07200</name>
</gene>
<dbReference type="InterPro" id="IPR027417">
    <property type="entry name" value="P-loop_NTPase"/>
</dbReference>
<dbReference type="PANTHER" id="PTHR43718:SF2">
    <property type="entry name" value="LON PROTEASE HOMOLOG, MITOCHONDRIAL"/>
    <property type="match status" value="1"/>
</dbReference>
<dbReference type="AlphaFoldDB" id="A0A2S6NBJ4"/>
<dbReference type="EMBL" id="NHSJ01000045">
    <property type="protein sequence ID" value="PPQ31988.1"/>
    <property type="molecule type" value="Genomic_DNA"/>
</dbReference>
<dbReference type="GO" id="GO:0004252">
    <property type="term" value="F:serine-type endopeptidase activity"/>
    <property type="evidence" value="ECO:0007669"/>
    <property type="project" value="InterPro"/>
</dbReference>
<dbReference type="PANTHER" id="PTHR43718">
    <property type="entry name" value="LON PROTEASE"/>
    <property type="match status" value="1"/>
</dbReference>
<dbReference type="Proteomes" id="UP000239089">
    <property type="component" value="Unassembled WGS sequence"/>
</dbReference>
<evidence type="ECO:0000259" key="1">
    <source>
        <dbReference type="SMART" id="SM00382"/>
    </source>
</evidence>
<dbReference type="GO" id="GO:0004176">
    <property type="term" value="F:ATP-dependent peptidase activity"/>
    <property type="evidence" value="ECO:0007669"/>
    <property type="project" value="InterPro"/>
</dbReference>
<dbReference type="InterPro" id="IPR027065">
    <property type="entry name" value="Lon_Prtase"/>
</dbReference>
<keyword evidence="3" id="KW-1185">Reference proteome</keyword>
<organism evidence="2 3">
    <name type="scientific">Rhodoblastus sphagnicola</name>
    <dbReference type="NCBI Taxonomy" id="333368"/>
    <lineage>
        <taxon>Bacteria</taxon>
        <taxon>Pseudomonadati</taxon>
        <taxon>Pseudomonadota</taxon>
        <taxon>Alphaproteobacteria</taxon>
        <taxon>Hyphomicrobiales</taxon>
        <taxon>Rhodoblastaceae</taxon>
        <taxon>Rhodoblastus</taxon>
    </lineage>
</organism>
<dbReference type="InterPro" id="IPR003593">
    <property type="entry name" value="AAA+_ATPase"/>
</dbReference>
<evidence type="ECO:0000313" key="3">
    <source>
        <dbReference type="Proteomes" id="UP000239089"/>
    </source>
</evidence>
<dbReference type="RefSeq" id="WP_104507204.1">
    <property type="nucleotide sequence ID" value="NZ_JACIGC010000016.1"/>
</dbReference>
<name>A0A2S6NBJ4_9HYPH</name>
<comment type="caution">
    <text evidence="2">The sequence shown here is derived from an EMBL/GenBank/DDBJ whole genome shotgun (WGS) entry which is preliminary data.</text>
</comment>
<dbReference type="SMART" id="SM00382">
    <property type="entry name" value="AAA"/>
    <property type="match status" value="1"/>
</dbReference>
<evidence type="ECO:0000313" key="2">
    <source>
        <dbReference type="EMBL" id="PPQ31988.1"/>
    </source>
</evidence>
<dbReference type="InterPro" id="IPR003959">
    <property type="entry name" value="ATPase_AAA_core"/>
</dbReference>
<dbReference type="GO" id="GO:0005524">
    <property type="term" value="F:ATP binding"/>
    <property type="evidence" value="ECO:0007669"/>
    <property type="project" value="InterPro"/>
</dbReference>
<reference evidence="2 3" key="1">
    <citation type="journal article" date="2018" name="Arch. Microbiol.">
        <title>New insights into the metabolic potential of the phototrophic purple bacterium Rhodopila globiformis DSM 161(T) from its draft genome sequence and evidence for a vanadium-dependent nitrogenase.</title>
        <authorList>
            <person name="Imhoff J.F."/>
            <person name="Rahn T."/>
            <person name="Kunzel S."/>
            <person name="Neulinger S.C."/>
        </authorList>
    </citation>
    <scope>NUCLEOTIDE SEQUENCE [LARGE SCALE GENOMIC DNA]</scope>
    <source>
        <strain evidence="2 3">DSM 16996</strain>
    </source>
</reference>
<dbReference type="SUPFAM" id="SSF52540">
    <property type="entry name" value="P-loop containing nucleoside triphosphate hydrolases"/>
    <property type="match status" value="1"/>
</dbReference>
<dbReference type="Pfam" id="PF00004">
    <property type="entry name" value="AAA"/>
    <property type="match status" value="1"/>
</dbReference>
<proteinExistence type="predicted"/>